<name>A0ABD5EAC6_9ACTN</name>
<sequence>MHEEFVCHLTAYGMSAGARVGVPLGTYRAPSLPLAVNWLRERAEWLSRMLDPRPDAPWLPPGTLVESAERAWAVPETVRAWSNDINGHLRLAEKLLAGDLIEVRWHDEATEYELLAESVDAARMRRVDVSTPQAAGHPDVDDDGTLALPVVRAEIAEAATLRFAAVEIEARSRGANSYFGLRVPAPATPEEPRPRPRAARLRERLGRRRG</sequence>
<feature type="region of interest" description="Disordered" evidence="1">
    <location>
        <begin position="182"/>
        <end position="210"/>
    </location>
</feature>
<dbReference type="AlphaFoldDB" id="A0ABD5EAC6"/>
<dbReference type="Proteomes" id="UP001183607">
    <property type="component" value="Unassembled WGS sequence"/>
</dbReference>
<protein>
    <submittedName>
        <fullName evidence="2">Uncharacterized protein</fullName>
    </submittedName>
</protein>
<proteinExistence type="predicted"/>
<dbReference type="RefSeq" id="WP_093855024.1">
    <property type="nucleotide sequence ID" value="NZ_JAVRER010000029.1"/>
</dbReference>
<evidence type="ECO:0000313" key="3">
    <source>
        <dbReference type="Proteomes" id="UP001183607"/>
    </source>
</evidence>
<dbReference type="EMBL" id="JAVRER010000029">
    <property type="protein sequence ID" value="MDT0417557.1"/>
    <property type="molecule type" value="Genomic_DNA"/>
</dbReference>
<evidence type="ECO:0000256" key="1">
    <source>
        <dbReference type="SAM" id="MobiDB-lite"/>
    </source>
</evidence>
<feature type="compositionally biased region" description="Basic and acidic residues" evidence="1">
    <location>
        <begin position="190"/>
        <end position="204"/>
    </location>
</feature>
<accession>A0ABD5EAC6</accession>
<evidence type="ECO:0000313" key="2">
    <source>
        <dbReference type="EMBL" id="MDT0417557.1"/>
    </source>
</evidence>
<gene>
    <name evidence="2" type="ORF">RM574_18900</name>
</gene>
<reference evidence="3" key="1">
    <citation type="submission" date="2023-07" db="EMBL/GenBank/DDBJ databases">
        <title>30 novel species of actinomycetes from the DSMZ collection.</title>
        <authorList>
            <person name="Nouioui I."/>
        </authorList>
    </citation>
    <scope>NUCLEOTIDE SEQUENCE [LARGE SCALE GENOMIC DNA]</scope>
    <source>
        <strain evidence="3">DSM 41982</strain>
    </source>
</reference>
<comment type="caution">
    <text evidence="2">The sequence shown here is derived from an EMBL/GenBank/DDBJ whole genome shotgun (WGS) entry which is preliminary data.</text>
</comment>
<organism evidence="2 3">
    <name type="scientific">Streptomyces evansiae</name>
    <dbReference type="NCBI Taxonomy" id="3075535"/>
    <lineage>
        <taxon>Bacteria</taxon>
        <taxon>Bacillati</taxon>
        <taxon>Actinomycetota</taxon>
        <taxon>Actinomycetes</taxon>
        <taxon>Kitasatosporales</taxon>
        <taxon>Streptomycetaceae</taxon>
        <taxon>Streptomyces</taxon>
    </lineage>
</organism>